<organism evidence="2 3">
    <name type="scientific">Drechslerella dactyloides</name>
    <name type="common">Nematode-trapping fungus</name>
    <name type="synonym">Arthrobotrys dactyloides</name>
    <dbReference type="NCBI Taxonomy" id="74499"/>
    <lineage>
        <taxon>Eukaryota</taxon>
        <taxon>Fungi</taxon>
        <taxon>Dikarya</taxon>
        <taxon>Ascomycota</taxon>
        <taxon>Pezizomycotina</taxon>
        <taxon>Orbiliomycetes</taxon>
        <taxon>Orbiliales</taxon>
        <taxon>Orbiliaceae</taxon>
        <taxon>Drechslerella</taxon>
    </lineage>
</organism>
<dbReference type="Pfam" id="PF00722">
    <property type="entry name" value="Glyco_hydro_16"/>
    <property type="match status" value="1"/>
</dbReference>
<dbReference type="AlphaFoldDB" id="A0AAD6IY77"/>
<reference evidence="2" key="1">
    <citation type="submission" date="2023-01" db="EMBL/GenBank/DDBJ databases">
        <title>The chitinases involved in constricting ring structure development in the nematode-trapping fungus Drechslerella dactyloides.</title>
        <authorList>
            <person name="Wang R."/>
            <person name="Zhang L."/>
            <person name="Tang P."/>
            <person name="Li S."/>
            <person name="Liang L."/>
        </authorList>
    </citation>
    <scope>NUCLEOTIDE SEQUENCE</scope>
    <source>
        <strain evidence="2">YMF1.00031</strain>
    </source>
</reference>
<comment type="caution">
    <text evidence="2">The sequence shown here is derived from an EMBL/GenBank/DDBJ whole genome shotgun (WGS) entry which is preliminary data.</text>
</comment>
<dbReference type="SUPFAM" id="SSF49899">
    <property type="entry name" value="Concanavalin A-like lectins/glucanases"/>
    <property type="match status" value="1"/>
</dbReference>
<name>A0AAD6IY77_DREDA</name>
<dbReference type="EMBL" id="JAQGDS010000005">
    <property type="protein sequence ID" value="KAJ6260492.1"/>
    <property type="molecule type" value="Genomic_DNA"/>
</dbReference>
<proteinExistence type="predicted"/>
<dbReference type="GO" id="GO:0004553">
    <property type="term" value="F:hydrolase activity, hydrolyzing O-glycosyl compounds"/>
    <property type="evidence" value="ECO:0007669"/>
    <property type="project" value="InterPro"/>
</dbReference>
<protein>
    <submittedName>
        <fullName evidence="2">Beta-glucanase</fullName>
    </submittedName>
</protein>
<dbReference type="Proteomes" id="UP001221413">
    <property type="component" value="Unassembled WGS sequence"/>
</dbReference>
<feature type="domain" description="GH16" evidence="1">
    <location>
        <begin position="81"/>
        <end position="314"/>
    </location>
</feature>
<dbReference type="InterPro" id="IPR013320">
    <property type="entry name" value="ConA-like_dom_sf"/>
</dbReference>
<dbReference type="PROSITE" id="PS51762">
    <property type="entry name" value="GH16_2"/>
    <property type="match status" value="1"/>
</dbReference>
<dbReference type="CDD" id="cd00413">
    <property type="entry name" value="Glyco_hydrolase_16"/>
    <property type="match status" value="1"/>
</dbReference>
<sequence length="427" mass="46425">MWQTDDFISPSGRNGMAWLRGYGVLLASLFSLVSRVYCLPALSPSPSCECGYSVNATSEPEHAVFTDLLESDFTRITDLSADTDWRPQVWELNPDAALGPFGRAVRLQAVIPNPAVDLTANSSGIYGGHAGLNLLVPHDPILIKNLKYLIGAELDTARSDMFHGTFRIGYRTTKYPGTCFGFYWYHDDKQEIDIELLSRQSNDSTTLVNLVLHTPVGGTNQEALPGTYTVASLPYDTSDDIHELRFDWTPAAISWYHDGTLLWTITNTTLFPRMPGHIVVTHWSNGNPLWSGGPPEGNSALLLTYVKAYFNSSDPTRQADYNRRCGAAKAAGGNVGEQDRVCEIPSPVGPPRYDGVSADALPYFFSNDVARNATVNQTVYNPAGKSGAAAAADLSALAVVQYTVIVCGLTLMFAPRLTAGAAFPLLF</sequence>
<dbReference type="InterPro" id="IPR000757">
    <property type="entry name" value="Beta-glucanase-like"/>
</dbReference>
<keyword evidence="3" id="KW-1185">Reference proteome</keyword>
<evidence type="ECO:0000313" key="3">
    <source>
        <dbReference type="Proteomes" id="UP001221413"/>
    </source>
</evidence>
<dbReference type="PANTHER" id="PTHR38121:SF5">
    <property type="entry name" value="GH16 DOMAIN-CONTAINING PROTEIN"/>
    <property type="match status" value="1"/>
</dbReference>
<accession>A0AAD6IY77</accession>
<dbReference type="PANTHER" id="PTHR38121">
    <property type="entry name" value="GH16 DOMAIN-CONTAINING PROTEIN"/>
    <property type="match status" value="1"/>
</dbReference>
<evidence type="ECO:0000313" key="2">
    <source>
        <dbReference type="EMBL" id="KAJ6260492.1"/>
    </source>
</evidence>
<gene>
    <name evidence="2" type="ORF">Dda_4718</name>
</gene>
<dbReference type="Gene3D" id="2.60.120.200">
    <property type="match status" value="1"/>
</dbReference>
<dbReference type="GO" id="GO:0005975">
    <property type="term" value="P:carbohydrate metabolic process"/>
    <property type="evidence" value="ECO:0007669"/>
    <property type="project" value="InterPro"/>
</dbReference>
<evidence type="ECO:0000259" key="1">
    <source>
        <dbReference type="PROSITE" id="PS51762"/>
    </source>
</evidence>